<dbReference type="RefSeq" id="WP_136080283.1">
    <property type="nucleotide sequence ID" value="NZ_CAAHFG010000002.1"/>
</dbReference>
<name>A0A6C2U496_PONDE</name>
<keyword evidence="11" id="KW-1185">Reference proteome</keyword>
<sequence length="290" mass="32383">MKSRSPLSMNRRQKAITHVVLAGLCIPFLMPILWMVSTSLKADTEIFPDENEAAITFNLSNMLPEQPQWQNYRAALDTGPFVLYLRNSLLLGTLNVIGAVFSSALVAYGFARLQFPGKNALFILVVATMALPRHVTMIPVFTIFKTLGWYGTLLPLIVPAFFGNPFFIFLLHQFFQTIPRNLTEAATIDGASELRIFSTIMLPLAKPALATCALFQFLATWNDFFGPLLYINNPDHYTVAYGLQQFMGSHDTEWSQLMAVATLFTLPIVILFFRAQKVFIQGISTTGAKG</sequence>
<evidence type="ECO:0000313" key="10">
    <source>
        <dbReference type="EMBL" id="VGO14647.1"/>
    </source>
</evidence>
<dbReference type="PROSITE" id="PS50928">
    <property type="entry name" value="ABC_TM1"/>
    <property type="match status" value="1"/>
</dbReference>
<keyword evidence="3 8" id="KW-0813">Transport</keyword>
<reference evidence="10 11" key="1">
    <citation type="submission" date="2019-04" db="EMBL/GenBank/DDBJ databases">
        <authorList>
            <person name="Van Vliet M D."/>
        </authorList>
    </citation>
    <scope>NUCLEOTIDE SEQUENCE [LARGE SCALE GENOMIC DNA]</scope>
    <source>
        <strain evidence="10 11">F1</strain>
    </source>
</reference>
<organism evidence="10 11">
    <name type="scientific">Pontiella desulfatans</name>
    <dbReference type="NCBI Taxonomy" id="2750659"/>
    <lineage>
        <taxon>Bacteria</taxon>
        <taxon>Pseudomonadati</taxon>
        <taxon>Kiritimatiellota</taxon>
        <taxon>Kiritimatiellia</taxon>
        <taxon>Kiritimatiellales</taxon>
        <taxon>Pontiellaceae</taxon>
        <taxon>Pontiella</taxon>
    </lineage>
</organism>
<comment type="similarity">
    <text evidence="8">Belongs to the binding-protein-dependent transport system permease family.</text>
</comment>
<evidence type="ECO:0000256" key="5">
    <source>
        <dbReference type="ARBA" id="ARBA00022692"/>
    </source>
</evidence>
<keyword evidence="5 8" id="KW-0812">Transmembrane</keyword>
<dbReference type="GO" id="GO:0005886">
    <property type="term" value="C:plasma membrane"/>
    <property type="evidence" value="ECO:0007669"/>
    <property type="project" value="UniProtKB-SubCell"/>
</dbReference>
<evidence type="ECO:0000256" key="3">
    <source>
        <dbReference type="ARBA" id="ARBA00022448"/>
    </source>
</evidence>
<evidence type="ECO:0000256" key="4">
    <source>
        <dbReference type="ARBA" id="ARBA00022475"/>
    </source>
</evidence>
<feature type="transmembrane region" description="Helical" evidence="8">
    <location>
        <begin position="89"/>
        <end position="108"/>
    </location>
</feature>
<protein>
    <recommendedName>
        <fullName evidence="2">sn-glycerol-3-phosphate transport system permease protein UgpE</fullName>
    </recommendedName>
</protein>
<gene>
    <name evidence="10" type="primary">araQ_2</name>
    <name evidence="10" type="ORF">PDESU_03212</name>
</gene>
<dbReference type="Pfam" id="PF00528">
    <property type="entry name" value="BPD_transp_1"/>
    <property type="match status" value="1"/>
</dbReference>
<evidence type="ECO:0000256" key="8">
    <source>
        <dbReference type="RuleBase" id="RU363032"/>
    </source>
</evidence>
<dbReference type="InterPro" id="IPR035906">
    <property type="entry name" value="MetI-like_sf"/>
</dbReference>
<evidence type="ECO:0000256" key="2">
    <source>
        <dbReference type="ARBA" id="ARBA00020515"/>
    </source>
</evidence>
<keyword evidence="4" id="KW-1003">Cell membrane</keyword>
<keyword evidence="6 8" id="KW-1133">Transmembrane helix</keyword>
<comment type="subcellular location">
    <subcellularLocation>
        <location evidence="1 8">Cell membrane</location>
        <topology evidence="1 8">Multi-pass membrane protein</topology>
    </subcellularLocation>
</comment>
<feature type="transmembrane region" description="Helical" evidence="8">
    <location>
        <begin position="156"/>
        <end position="175"/>
    </location>
</feature>
<evidence type="ECO:0000256" key="7">
    <source>
        <dbReference type="ARBA" id="ARBA00023136"/>
    </source>
</evidence>
<dbReference type="AlphaFoldDB" id="A0A6C2U496"/>
<feature type="transmembrane region" description="Helical" evidence="8">
    <location>
        <begin position="120"/>
        <end position="144"/>
    </location>
</feature>
<evidence type="ECO:0000256" key="1">
    <source>
        <dbReference type="ARBA" id="ARBA00004651"/>
    </source>
</evidence>
<dbReference type="Proteomes" id="UP000366872">
    <property type="component" value="Unassembled WGS sequence"/>
</dbReference>
<feature type="transmembrane region" description="Helical" evidence="8">
    <location>
        <begin position="15"/>
        <end position="36"/>
    </location>
</feature>
<feature type="transmembrane region" description="Helical" evidence="8">
    <location>
        <begin position="254"/>
        <end position="273"/>
    </location>
</feature>
<dbReference type="SUPFAM" id="SSF161098">
    <property type="entry name" value="MetI-like"/>
    <property type="match status" value="1"/>
</dbReference>
<dbReference type="Gene3D" id="1.10.3720.10">
    <property type="entry name" value="MetI-like"/>
    <property type="match status" value="1"/>
</dbReference>
<evidence type="ECO:0000313" key="11">
    <source>
        <dbReference type="Proteomes" id="UP000366872"/>
    </source>
</evidence>
<accession>A0A6C2U496</accession>
<dbReference type="PANTHER" id="PTHR43744:SF8">
    <property type="entry name" value="SN-GLYCEROL-3-PHOSPHATE TRANSPORT SYSTEM PERMEASE PROTEIN UGPE"/>
    <property type="match status" value="1"/>
</dbReference>
<proteinExistence type="inferred from homology"/>
<dbReference type="GO" id="GO:0055085">
    <property type="term" value="P:transmembrane transport"/>
    <property type="evidence" value="ECO:0007669"/>
    <property type="project" value="InterPro"/>
</dbReference>
<feature type="domain" description="ABC transmembrane type-1" evidence="9">
    <location>
        <begin position="85"/>
        <end position="275"/>
    </location>
</feature>
<feature type="transmembrane region" description="Helical" evidence="8">
    <location>
        <begin position="196"/>
        <end position="219"/>
    </location>
</feature>
<keyword evidence="7 8" id="KW-0472">Membrane</keyword>
<evidence type="ECO:0000259" key="9">
    <source>
        <dbReference type="PROSITE" id="PS50928"/>
    </source>
</evidence>
<dbReference type="InterPro" id="IPR000515">
    <property type="entry name" value="MetI-like"/>
</dbReference>
<dbReference type="PANTHER" id="PTHR43744">
    <property type="entry name" value="ABC TRANSPORTER PERMEASE PROTEIN MG189-RELATED-RELATED"/>
    <property type="match status" value="1"/>
</dbReference>
<dbReference type="EMBL" id="CAAHFG010000002">
    <property type="protein sequence ID" value="VGO14647.1"/>
    <property type="molecule type" value="Genomic_DNA"/>
</dbReference>
<dbReference type="CDD" id="cd06261">
    <property type="entry name" value="TM_PBP2"/>
    <property type="match status" value="1"/>
</dbReference>
<evidence type="ECO:0000256" key="6">
    <source>
        <dbReference type="ARBA" id="ARBA00022989"/>
    </source>
</evidence>